<proteinExistence type="predicted"/>
<dbReference type="InterPro" id="IPR001610">
    <property type="entry name" value="PAC"/>
</dbReference>
<dbReference type="InterPro" id="IPR043128">
    <property type="entry name" value="Rev_trsase/Diguanyl_cyclase"/>
</dbReference>
<dbReference type="Proteomes" id="UP000192505">
    <property type="component" value="Unassembled WGS sequence"/>
</dbReference>
<evidence type="ECO:0008006" key="6">
    <source>
        <dbReference type="Google" id="ProtNLM"/>
    </source>
</evidence>
<dbReference type="SMART" id="SM00086">
    <property type="entry name" value="PAC"/>
    <property type="match status" value="3"/>
</dbReference>
<dbReference type="Pfam" id="PF13426">
    <property type="entry name" value="PAS_9"/>
    <property type="match status" value="2"/>
</dbReference>
<dbReference type="GO" id="GO:0003824">
    <property type="term" value="F:catalytic activity"/>
    <property type="evidence" value="ECO:0007669"/>
    <property type="project" value="UniProtKB-ARBA"/>
</dbReference>
<evidence type="ECO:0000259" key="1">
    <source>
        <dbReference type="PROSITE" id="PS50112"/>
    </source>
</evidence>
<dbReference type="InterPro" id="IPR000014">
    <property type="entry name" value="PAS"/>
</dbReference>
<dbReference type="Pfam" id="PF13185">
    <property type="entry name" value="GAF_2"/>
    <property type="match status" value="1"/>
</dbReference>
<dbReference type="SMART" id="SM00091">
    <property type="entry name" value="PAS"/>
    <property type="match status" value="3"/>
</dbReference>
<reference evidence="4 5" key="1">
    <citation type="submission" date="2017-01" db="EMBL/GenBank/DDBJ databases">
        <title>Novel large sulfur bacteria in the metagenomes of groundwater-fed chemosynthetic microbial mats in the Lake Huron basin.</title>
        <authorList>
            <person name="Sharrar A.M."/>
            <person name="Flood B.E."/>
            <person name="Bailey J.V."/>
            <person name="Jones D.S."/>
            <person name="Biddanda B."/>
            <person name="Ruberg S.A."/>
            <person name="Marcus D.N."/>
            <person name="Dick G.J."/>
        </authorList>
    </citation>
    <scope>NUCLEOTIDE SEQUENCE [LARGE SCALE GENOMIC DNA]</scope>
    <source>
        <strain evidence="4">A7</strain>
    </source>
</reference>
<dbReference type="SMART" id="SM00065">
    <property type="entry name" value="GAF"/>
    <property type="match status" value="1"/>
</dbReference>
<organism evidence="4 5">
    <name type="scientific">Rhodoferax ferrireducens</name>
    <dbReference type="NCBI Taxonomy" id="192843"/>
    <lineage>
        <taxon>Bacteria</taxon>
        <taxon>Pseudomonadati</taxon>
        <taxon>Pseudomonadota</taxon>
        <taxon>Betaproteobacteria</taxon>
        <taxon>Burkholderiales</taxon>
        <taxon>Comamonadaceae</taxon>
        <taxon>Rhodoferax</taxon>
    </lineage>
</organism>
<feature type="domain" description="PAC" evidence="2">
    <location>
        <begin position="394"/>
        <end position="444"/>
    </location>
</feature>
<dbReference type="PROSITE" id="PS50113">
    <property type="entry name" value="PAC"/>
    <property type="match status" value="2"/>
</dbReference>
<dbReference type="InterPro" id="IPR000700">
    <property type="entry name" value="PAS-assoc_C"/>
</dbReference>
<dbReference type="PANTHER" id="PTHR44757">
    <property type="entry name" value="DIGUANYLATE CYCLASE DGCP"/>
    <property type="match status" value="1"/>
</dbReference>
<dbReference type="Pfam" id="PF08448">
    <property type="entry name" value="PAS_4"/>
    <property type="match status" value="1"/>
</dbReference>
<dbReference type="Gene3D" id="3.30.450.40">
    <property type="match status" value="1"/>
</dbReference>
<dbReference type="PROSITE" id="PS50112">
    <property type="entry name" value="PAS"/>
    <property type="match status" value="2"/>
</dbReference>
<dbReference type="InterPro" id="IPR035965">
    <property type="entry name" value="PAS-like_dom_sf"/>
</dbReference>
<dbReference type="Gene3D" id="3.30.450.20">
    <property type="entry name" value="PAS domain"/>
    <property type="match status" value="3"/>
</dbReference>
<dbReference type="NCBIfam" id="TIGR00229">
    <property type="entry name" value="sensory_box"/>
    <property type="match status" value="3"/>
</dbReference>
<gene>
    <name evidence="4" type="ORF">BWK72_07690</name>
</gene>
<dbReference type="CDD" id="cd01949">
    <property type="entry name" value="GGDEF"/>
    <property type="match status" value="1"/>
</dbReference>
<dbReference type="AlphaFoldDB" id="A0A1W9KW80"/>
<dbReference type="SUPFAM" id="SSF55073">
    <property type="entry name" value="Nucleotide cyclase"/>
    <property type="match status" value="1"/>
</dbReference>
<dbReference type="NCBIfam" id="TIGR00254">
    <property type="entry name" value="GGDEF"/>
    <property type="match status" value="1"/>
</dbReference>
<feature type="domain" description="PAS" evidence="1">
    <location>
        <begin position="30"/>
        <end position="100"/>
    </location>
</feature>
<dbReference type="InterPro" id="IPR029016">
    <property type="entry name" value="GAF-like_dom_sf"/>
</dbReference>
<dbReference type="InterPro" id="IPR003018">
    <property type="entry name" value="GAF"/>
</dbReference>
<dbReference type="SUPFAM" id="SSF55785">
    <property type="entry name" value="PYP-like sensor domain (PAS domain)"/>
    <property type="match status" value="3"/>
</dbReference>
<feature type="domain" description="PAS" evidence="1">
    <location>
        <begin position="438"/>
        <end position="487"/>
    </location>
</feature>
<dbReference type="Gene3D" id="3.30.70.270">
    <property type="match status" value="1"/>
</dbReference>
<evidence type="ECO:0000259" key="3">
    <source>
        <dbReference type="PROSITE" id="PS50887"/>
    </source>
</evidence>
<accession>A0A1W9KW80</accession>
<feature type="domain" description="GGDEF" evidence="3">
    <location>
        <begin position="598"/>
        <end position="732"/>
    </location>
</feature>
<dbReference type="PROSITE" id="PS50887">
    <property type="entry name" value="GGDEF"/>
    <property type="match status" value="1"/>
</dbReference>
<feature type="domain" description="PAC" evidence="2">
    <location>
        <begin position="514"/>
        <end position="566"/>
    </location>
</feature>
<dbReference type="FunFam" id="3.30.70.270:FF:000001">
    <property type="entry name" value="Diguanylate cyclase domain protein"/>
    <property type="match status" value="1"/>
</dbReference>
<dbReference type="SUPFAM" id="SSF55781">
    <property type="entry name" value="GAF domain-like"/>
    <property type="match status" value="1"/>
</dbReference>
<dbReference type="InterPro" id="IPR000160">
    <property type="entry name" value="GGDEF_dom"/>
</dbReference>
<dbReference type="PANTHER" id="PTHR44757:SF2">
    <property type="entry name" value="BIOFILM ARCHITECTURE MAINTENANCE PROTEIN MBAA"/>
    <property type="match status" value="1"/>
</dbReference>
<evidence type="ECO:0000313" key="5">
    <source>
        <dbReference type="Proteomes" id="UP000192505"/>
    </source>
</evidence>
<protein>
    <recommendedName>
        <fullName evidence="6">Diguanylate cyclase with PAS/PAC sensor</fullName>
    </recommendedName>
</protein>
<dbReference type="SMART" id="SM00267">
    <property type="entry name" value="GGDEF"/>
    <property type="match status" value="1"/>
</dbReference>
<dbReference type="InterPro" id="IPR052155">
    <property type="entry name" value="Biofilm_reg_signaling"/>
</dbReference>
<evidence type="ECO:0000313" key="4">
    <source>
        <dbReference type="EMBL" id="OQW88818.1"/>
    </source>
</evidence>
<sequence length="737" mass="81039">MLMDLFTQLLAQLGQQERELTHPAHALIKSRQRFQSLFQNVSQMVWLKDPQGRYLACNPAFEAFMGLSESLLRGKSDDDLYPPQQAQRYLEIDQACLRATEPVVTERWASAVGGSRRALLEITKLALRGPDGQPNGVLGIARDITARWHLSQFEQLRSRILELLAHGADVSHLLQVLVDGLRLLQPEQAGLVALVATGAEQGQALRVVASAGLSKDFIQMMDGQPVASQLDACAVAALSGKQVVVTDLAACRPGVLRMRQGACWAQPFFDALGRTLGVFSVYTATPATPSAADIDLLEQLARLAGLAVERHQVAEQLRTNEAAFRALAEHTPEAVLVHRGGIILYVNPAALRLFGAQTSDQLLGTATYDRIAPAYLPQQLARMQAIVGGKTIVPLVESRFVRLDGSEVDVEVQGTAMLYAGEPAIHVSIHDISERKRAQEQLRVAASVFSHALEGIMITAPDGCIIDVNAAFTRITGYSRDDVLGHTPSMLNSGRNTPLFYQQLWQDLVQRGGWSGELWNRRKDGEVYAQMLHISAVYDQRGAVLQYVALFSDITERKAHEKRLDQLAHFDALTGLPNRALHADRLQHAMVQATRRKQKLGVAFVDLDGFKTINDTYGHEAGDHLLITLARRMRLALRESDTLSRLGGDEFAAVIVDLEQESDCDPLLQRLLTAANQPVLFGSAVLQVSASVGVTFFPQARELTPDQLLRQADLAMYRAKQSGKNQFQLSGFADSMF</sequence>
<evidence type="ECO:0000259" key="2">
    <source>
        <dbReference type="PROSITE" id="PS50113"/>
    </source>
</evidence>
<dbReference type="InterPro" id="IPR029787">
    <property type="entry name" value="Nucleotide_cyclase"/>
</dbReference>
<dbReference type="CDD" id="cd00130">
    <property type="entry name" value="PAS"/>
    <property type="match status" value="3"/>
</dbReference>
<name>A0A1W9KW80_9BURK</name>
<comment type="caution">
    <text evidence="4">The sequence shown here is derived from an EMBL/GenBank/DDBJ whole genome shotgun (WGS) entry which is preliminary data.</text>
</comment>
<dbReference type="Pfam" id="PF00990">
    <property type="entry name" value="GGDEF"/>
    <property type="match status" value="1"/>
</dbReference>
<dbReference type="EMBL" id="MTEI01000003">
    <property type="protein sequence ID" value="OQW88818.1"/>
    <property type="molecule type" value="Genomic_DNA"/>
</dbReference>
<dbReference type="InterPro" id="IPR013656">
    <property type="entry name" value="PAS_4"/>
</dbReference>